<reference evidence="2 3" key="1">
    <citation type="journal article" date="2007" name="Genome Res.">
        <title>Genome characteristics of facultatively symbiotic Frankia sp. strains reflect host range and host plant biogeography.</title>
        <authorList>
            <person name="Normand P."/>
            <person name="Lapierre P."/>
            <person name="Tisa L.S."/>
            <person name="Gogarten J.P."/>
            <person name="Alloisio N."/>
            <person name="Bagnarol E."/>
            <person name="Bassi C.A."/>
            <person name="Berry A.M."/>
            <person name="Bickhart D.M."/>
            <person name="Choisne N."/>
            <person name="Couloux A."/>
            <person name="Cournoyer B."/>
            <person name="Cruveiller S."/>
            <person name="Daubin V."/>
            <person name="Demange N."/>
            <person name="Francino M.P."/>
            <person name="Goltsman E."/>
            <person name="Huang Y."/>
            <person name="Kopp O.R."/>
            <person name="Labarre L."/>
            <person name="Lapidus A."/>
            <person name="Lavire C."/>
            <person name="Marechal J."/>
            <person name="Martinez M."/>
            <person name="Mastronunzio J.E."/>
            <person name="Mullin B.C."/>
            <person name="Niemann J."/>
            <person name="Pujic P."/>
            <person name="Rawnsley T."/>
            <person name="Rouy Z."/>
            <person name="Schenowitz C."/>
            <person name="Sellstedt A."/>
            <person name="Tavares F."/>
            <person name="Tomkins J.P."/>
            <person name="Vallenet D."/>
            <person name="Valverde C."/>
            <person name="Wall L.G."/>
            <person name="Wang Y."/>
            <person name="Medigue C."/>
            <person name="Benson D.R."/>
        </authorList>
    </citation>
    <scope>NUCLEOTIDE SEQUENCE [LARGE SCALE GENOMIC DNA]</scope>
    <source>
        <strain evidence="3">DSM 45986 / CECT 9034 / ACN14a</strain>
    </source>
</reference>
<dbReference type="HOGENOM" id="CLU_2493342_0_0_11"/>
<gene>
    <name evidence="2" type="ordered locus">FRAAL5725</name>
</gene>
<evidence type="ECO:0000256" key="1">
    <source>
        <dbReference type="SAM" id="MobiDB-lite"/>
    </source>
</evidence>
<dbReference type="KEGG" id="fal:FRAAL5725"/>
<sequence length="86" mass="9390">MRASTGRTAMRLGLLCPLSAKQRTLDKPDITHPLLGKPVPTSPYTRDGRPTCTHRTLHGPGTDAPLPEQHHQTVAKCQETQENGVL</sequence>
<evidence type="ECO:0000313" key="3">
    <source>
        <dbReference type="Proteomes" id="UP000000657"/>
    </source>
</evidence>
<name>Q0RDV9_FRAAA</name>
<evidence type="ECO:0000313" key="2">
    <source>
        <dbReference type="EMBL" id="CAJ64357.1"/>
    </source>
</evidence>
<feature type="region of interest" description="Disordered" evidence="1">
    <location>
        <begin position="27"/>
        <end position="86"/>
    </location>
</feature>
<proteinExistence type="predicted"/>
<accession>Q0RDV9</accession>
<organism evidence="2 3">
    <name type="scientific">Frankia alni (strain DSM 45986 / CECT 9034 / ACN14a)</name>
    <dbReference type="NCBI Taxonomy" id="326424"/>
    <lineage>
        <taxon>Bacteria</taxon>
        <taxon>Bacillati</taxon>
        <taxon>Actinomycetota</taxon>
        <taxon>Actinomycetes</taxon>
        <taxon>Frankiales</taxon>
        <taxon>Frankiaceae</taxon>
        <taxon>Frankia</taxon>
    </lineage>
</organism>
<dbReference type="STRING" id="326424.FRAAL5725"/>
<dbReference type="EMBL" id="CT573213">
    <property type="protein sequence ID" value="CAJ64357.1"/>
    <property type="molecule type" value="Genomic_DNA"/>
</dbReference>
<dbReference type="Proteomes" id="UP000000657">
    <property type="component" value="Chromosome"/>
</dbReference>
<keyword evidence="3" id="KW-1185">Reference proteome</keyword>
<dbReference type="AlphaFoldDB" id="Q0RDV9"/>
<protein>
    <submittedName>
        <fullName evidence="2">Uncharacterized protein</fullName>
    </submittedName>
</protein>